<dbReference type="RefSeq" id="WP_148947783.1">
    <property type="nucleotide sequence ID" value="NZ_JBNILU010000004.1"/>
</dbReference>
<comment type="caution">
    <text evidence="1">The sequence shown here is derived from an EMBL/GenBank/DDBJ whole genome shotgun (WGS) entry which is preliminary data.</text>
</comment>
<organism evidence="1 2">
    <name type="scientific">Rossellomorea vietnamensis</name>
    <dbReference type="NCBI Taxonomy" id="218284"/>
    <lineage>
        <taxon>Bacteria</taxon>
        <taxon>Bacillati</taxon>
        <taxon>Bacillota</taxon>
        <taxon>Bacilli</taxon>
        <taxon>Bacillales</taxon>
        <taxon>Bacillaceae</taxon>
        <taxon>Rossellomorea</taxon>
    </lineage>
</organism>
<dbReference type="AlphaFoldDB" id="A0A5D4K992"/>
<sequence length="150" mass="17035">MPSGLHKMQVEASVEELWKFVSVMDIWAPLVPGYMEHEIFNDKESTWKFKTEVGFLKKKIHLKVNITDWKEPSMVTFNLTGINERFHGQGYFQAEAIGTNSSTMTGYLEINAEGPLAKMVNPLLNSILPEMTTELTEAVAYKVEGIYSSR</sequence>
<dbReference type="Pfam" id="PF06240">
    <property type="entry name" value="COXG"/>
    <property type="match status" value="1"/>
</dbReference>
<reference evidence="1 2" key="1">
    <citation type="submission" date="2019-08" db="EMBL/GenBank/DDBJ databases">
        <title>Bacillus genomes from the desert of Cuatro Cienegas, Coahuila.</title>
        <authorList>
            <person name="Olmedo-Alvarez G."/>
        </authorList>
    </citation>
    <scope>NUCLEOTIDE SEQUENCE [LARGE SCALE GENOMIC DNA]</scope>
    <source>
        <strain evidence="1 2">CH40_1T</strain>
    </source>
</reference>
<gene>
    <name evidence="1" type="ORF">FZC79_15925</name>
</gene>
<accession>A0A5D4K992</accession>
<dbReference type="Gene3D" id="3.30.530.20">
    <property type="match status" value="1"/>
</dbReference>
<dbReference type="EMBL" id="VTEH01000014">
    <property type="protein sequence ID" value="TYR73947.1"/>
    <property type="molecule type" value="Genomic_DNA"/>
</dbReference>
<dbReference type="InterPro" id="IPR010419">
    <property type="entry name" value="CO_DH_gsu"/>
</dbReference>
<protein>
    <submittedName>
        <fullName evidence="1">SRPBCC family protein</fullName>
    </submittedName>
</protein>
<dbReference type="Proteomes" id="UP000323317">
    <property type="component" value="Unassembled WGS sequence"/>
</dbReference>
<dbReference type="InterPro" id="IPR023393">
    <property type="entry name" value="START-like_dom_sf"/>
</dbReference>
<dbReference type="CDD" id="cd07812">
    <property type="entry name" value="SRPBCC"/>
    <property type="match status" value="1"/>
</dbReference>
<dbReference type="SUPFAM" id="SSF55961">
    <property type="entry name" value="Bet v1-like"/>
    <property type="match status" value="1"/>
</dbReference>
<evidence type="ECO:0000313" key="1">
    <source>
        <dbReference type="EMBL" id="TYR73947.1"/>
    </source>
</evidence>
<name>A0A5D4K992_9BACI</name>
<proteinExistence type="predicted"/>
<evidence type="ECO:0000313" key="2">
    <source>
        <dbReference type="Proteomes" id="UP000323317"/>
    </source>
</evidence>